<dbReference type="GO" id="GO:0006313">
    <property type="term" value="P:DNA transposition"/>
    <property type="evidence" value="ECO:0007669"/>
    <property type="project" value="InterPro"/>
</dbReference>
<dbReference type="GO" id="GO:0004803">
    <property type="term" value="F:transposase activity"/>
    <property type="evidence" value="ECO:0007669"/>
    <property type="project" value="InterPro"/>
</dbReference>
<organism evidence="2 3">
    <name type="scientific">Komagataeibacter oboediens</name>
    <dbReference type="NCBI Taxonomy" id="65958"/>
    <lineage>
        <taxon>Bacteria</taxon>
        <taxon>Pseudomonadati</taxon>
        <taxon>Pseudomonadota</taxon>
        <taxon>Alphaproteobacteria</taxon>
        <taxon>Acetobacterales</taxon>
        <taxon>Acetobacteraceae</taxon>
        <taxon>Komagataeibacter</taxon>
    </lineage>
</organism>
<sequence>MLDGLTNHGTGLKITEHYTDTGGATDHVFAL</sequence>
<dbReference type="EMBL" id="NKTX01000055">
    <property type="protein sequence ID" value="PYD80301.1"/>
    <property type="molecule type" value="Genomic_DNA"/>
</dbReference>
<feature type="domain" description="Tn3 transposase DDE" evidence="1">
    <location>
        <begin position="1"/>
        <end position="31"/>
    </location>
</feature>
<evidence type="ECO:0000313" key="2">
    <source>
        <dbReference type="EMBL" id="PYD80301.1"/>
    </source>
</evidence>
<accession>A0A318QSG2</accession>
<evidence type="ECO:0000259" key="1">
    <source>
        <dbReference type="Pfam" id="PF01526"/>
    </source>
</evidence>
<gene>
    <name evidence="2" type="ORF">CFR80_14065</name>
</gene>
<feature type="non-terminal residue" evidence="2">
    <location>
        <position position="31"/>
    </location>
</feature>
<comment type="caution">
    <text evidence="2">The sequence shown here is derived from an EMBL/GenBank/DDBJ whole genome shotgun (WGS) entry which is preliminary data.</text>
</comment>
<dbReference type="InterPro" id="IPR002513">
    <property type="entry name" value="Tn3_Tnp_DDE_dom"/>
</dbReference>
<dbReference type="Proteomes" id="UP000247417">
    <property type="component" value="Unassembled WGS sequence"/>
</dbReference>
<evidence type="ECO:0000313" key="3">
    <source>
        <dbReference type="Proteomes" id="UP000247417"/>
    </source>
</evidence>
<name>A0A318QSG2_9PROT</name>
<protein>
    <recommendedName>
        <fullName evidence="1">Tn3 transposase DDE domain-containing protein</fullName>
    </recommendedName>
</protein>
<dbReference type="AlphaFoldDB" id="A0A318QSG2"/>
<dbReference type="Pfam" id="PF01526">
    <property type="entry name" value="DDE_Tnp_Tn3"/>
    <property type="match status" value="1"/>
</dbReference>
<proteinExistence type="predicted"/>
<reference evidence="2 3" key="1">
    <citation type="submission" date="2017-07" db="EMBL/GenBank/DDBJ databases">
        <title>A draft genome sequence of Komagataeibacter oboediens LMG 18849.</title>
        <authorList>
            <person name="Skraban J."/>
            <person name="Cleenwerck I."/>
            <person name="Vandamme P."/>
            <person name="Trcek J."/>
        </authorList>
    </citation>
    <scope>NUCLEOTIDE SEQUENCE [LARGE SCALE GENOMIC DNA]</scope>
    <source>
        <strain evidence="2 3">LMG 18849</strain>
    </source>
</reference>
<dbReference type="OrthoDB" id="7281829at2"/>